<evidence type="ECO:0000313" key="1">
    <source>
        <dbReference type="EMBL" id="WSD10166.1"/>
    </source>
</evidence>
<evidence type="ECO:0000313" key="2">
    <source>
        <dbReference type="Proteomes" id="UP001335325"/>
    </source>
</evidence>
<accession>A0ABZ1GX36</accession>
<sequence length="66" mass="7264">MRLLGAEREYRLEETVVLESRPGLDDGRRSAPLTINQIDFLLGTAATRYAWSSAPVRRASATCSAP</sequence>
<dbReference type="EMBL" id="CP109134">
    <property type="protein sequence ID" value="WSD10166.1"/>
    <property type="molecule type" value="Genomic_DNA"/>
</dbReference>
<reference evidence="1 2" key="1">
    <citation type="submission" date="2022-10" db="EMBL/GenBank/DDBJ databases">
        <title>The complete genomes of actinobacterial strains from the NBC collection.</title>
        <authorList>
            <person name="Joergensen T.S."/>
            <person name="Alvarez Arevalo M."/>
            <person name="Sterndorff E.B."/>
            <person name="Faurdal D."/>
            <person name="Vuksanovic O."/>
            <person name="Mourched A.-S."/>
            <person name="Charusanti P."/>
            <person name="Shaw S."/>
            <person name="Blin K."/>
            <person name="Weber T."/>
        </authorList>
    </citation>
    <scope>NUCLEOTIDE SEQUENCE [LARGE SCALE GENOMIC DNA]</scope>
    <source>
        <strain evidence="1 2">NBC 01753</strain>
    </source>
</reference>
<dbReference type="GeneID" id="91547602"/>
<keyword evidence="2" id="KW-1185">Reference proteome</keyword>
<gene>
    <name evidence="1" type="ORF">OIE73_33525</name>
</gene>
<dbReference type="RefSeq" id="WP_326755891.1">
    <property type="nucleotide sequence ID" value="NZ_CP109134.1"/>
</dbReference>
<name>A0ABZ1GX36_9ACTN</name>
<dbReference type="Proteomes" id="UP001335325">
    <property type="component" value="Chromosome"/>
</dbReference>
<proteinExistence type="predicted"/>
<organism evidence="1 2">
    <name type="scientific">Streptomyces hirsutus</name>
    <dbReference type="NCBI Taxonomy" id="35620"/>
    <lineage>
        <taxon>Bacteria</taxon>
        <taxon>Bacillati</taxon>
        <taxon>Actinomycetota</taxon>
        <taxon>Actinomycetes</taxon>
        <taxon>Kitasatosporales</taxon>
        <taxon>Streptomycetaceae</taxon>
        <taxon>Streptomyces</taxon>
    </lineage>
</organism>
<protein>
    <submittedName>
        <fullName evidence="1">Uncharacterized protein</fullName>
    </submittedName>
</protein>